<evidence type="ECO:0000313" key="9">
    <source>
        <dbReference type="Proteomes" id="UP001652625"/>
    </source>
</evidence>
<keyword evidence="4 6" id="KW-0539">Nucleus</keyword>
<dbReference type="PANTHER" id="PTHR12728">
    <property type="entry name" value="BRIX DOMAIN CONTAINING PROTEIN"/>
    <property type="match status" value="1"/>
</dbReference>
<feature type="domain" description="Brix" evidence="8">
    <location>
        <begin position="29"/>
        <end position="232"/>
    </location>
</feature>
<dbReference type="RefSeq" id="XP_065648639.1">
    <property type="nucleotide sequence ID" value="XM_065792567.1"/>
</dbReference>
<gene>
    <name evidence="10" type="primary">LOC100206009</name>
</gene>
<reference evidence="10" key="1">
    <citation type="submission" date="2025-08" db="UniProtKB">
        <authorList>
            <consortium name="RefSeq"/>
        </authorList>
    </citation>
    <scope>IDENTIFICATION</scope>
</reference>
<evidence type="ECO:0000256" key="6">
    <source>
        <dbReference type="RuleBase" id="RU367086"/>
    </source>
</evidence>
<dbReference type="PANTHER" id="PTHR12728:SF0">
    <property type="entry name" value="RIBOSOME PRODUCTION FACTOR 2 HOMOLOG"/>
    <property type="match status" value="1"/>
</dbReference>
<evidence type="ECO:0000256" key="4">
    <source>
        <dbReference type="ARBA" id="ARBA00023242"/>
    </source>
</evidence>
<feature type="region of interest" description="Disordered" evidence="7">
    <location>
        <begin position="276"/>
        <end position="322"/>
    </location>
</feature>
<evidence type="ECO:0000256" key="2">
    <source>
        <dbReference type="ARBA" id="ARBA00010782"/>
    </source>
</evidence>
<evidence type="ECO:0000256" key="7">
    <source>
        <dbReference type="SAM" id="MobiDB-lite"/>
    </source>
</evidence>
<evidence type="ECO:0000259" key="8">
    <source>
        <dbReference type="PROSITE" id="PS50833"/>
    </source>
</evidence>
<comment type="subcellular location">
    <subcellularLocation>
        <location evidence="1 6">Nucleus</location>
        <location evidence="1 6">Nucleolus</location>
    </subcellularLocation>
</comment>
<protein>
    <recommendedName>
        <fullName evidence="3 6">Ribosome production factor 2 homolog</fullName>
    </recommendedName>
    <alternativeName>
        <fullName evidence="5 6">Ribosome biogenesis protein RPF2 homolog</fullName>
    </alternativeName>
</protein>
<dbReference type="SMART" id="SM00879">
    <property type="entry name" value="Brix"/>
    <property type="match status" value="1"/>
</dbReference>
<sequence length="322" mass="37586">MASQILKPKTQRGKRFLLQREAKLEENTKKVMLIRGGRTSEIVTQAMKDIYILKKPNSSMFHRKNIMRPFEDQMSLEFFAQKTDSSLMVFGSNSKKRPHNLIIGSFYDYHILDMVELGIDKYTPISKFKADKIPSGTKPCILFSGEEFENNMEFKRLKTLLIDFWRGEKAENIRLKGLEHVIQFTADHGKIYFRSYRVSFKKSGLKTPRVELEEIGPSIDFTLRRTRLAAESVYKETLRKPKALKKKKVKNVEHDTFGTKTGRIHMQKQDLNKLQTRKMKGLKSSEKLKENKLQTKKMNGIKRSANLTEDYQPKKPKTNKTE</sequence>
<name>A0ABM4BHY8_HYDVU</name>
<dbReference type="Pfam" id="PF04427">
    <property type="entry name" value="Brix"/>
    <property type="match status" value="1"/>
</dbReference>
<evidence type="ECO:0000256" key="5">
    <source>
        <dbReference type="ARBA" id="ARBA00030889"/>
    </source>
</evidence>
<evidence type="ECO:0000313" key="10">
    <source>
        <dbReference type="RefSeq" id="XP_065648639.1"/>
    </source>
</evidence>
<evidence type="ECO:0000256" key="3">
    <source>
        <dbReference type="ARBA" id="ARBA00020387"/>
    </source>
</evidence>
<proteinExistence type="inferred from homology"/>
<dbReference type="InterPro" id="IPR039770">
    <property type="entry name" value="Rpf2"/>
</dbReference>
<keyword evidence="9" id="KW-1185">Reference proteome</keyword>
<dbReference type="InterPro" id="IPR007109">
    <property type="entry name" value="Brix"/>
</dbReference>
<feature type="compositionally biased region" description="Basic and acidic residues" evidence="7">
    <location>
        <begin position="283"/>
        <end position="293"/>
    </location>
</feature>
<dbReference type="GeneID" id="100206009"/>
<comment type="similarity">
    <text evidence="2 6">Belongs to the RPF2 family.</text>
</comment>
<evidence type="ECO:0000256" key="1">
    <source>
        <dbReference type="ARBA" id="ARBA00004604"/>
    </source>
</evidence>
<accession>A0ABM4BHY8</accession>
<dbReference type="PROSITE" id="PS50833">
    <property type="entry name" value="BRIX"/>
    <property type="match status" value="1"/>
</dbReference>
<organism evidence="9 10">
    <name type="scientific">Hydra vulgaris</name>
    <name type="common">Hydra</name>
    <name type="synonym">Hydra attenuata</name>
    <dbReference type="NCBI Taxonomy" id="6087"/>
    <lineage>
        <taxon>Eukaryota</taxon>
        <taxon>Metazoa</taxon>
        <taxon>Cnidaria</taxon>
        <taxon>Hydrozoa</taxon>
        <taxon>Hydroidolina</taxon>
        <taxon>Anthoathecata</taxon>
        <taxon>Aplanulata</taxon>
        <taxon>Hydridae</taxon>
        <taxon>Hydra</taxon>
    </lineage>
</organism>
<dbReference type="Proteomes" id="UP001652625">
    <property type="component" value="Chromosome 03"/>
</dbReference>